<sequence length="204" mass="22806">MLNQQKLKEGCSSTRKLHRTTPKDTPGLKMVVQAPLDDVRLSAPFCDKTGSAVNWFSCDKTCTFLQHILASDGTDVRLQKKAVFLVTDLADFQLNSGNSGLAFLSERVFLKLMVDMLSKFDLDLQEKVLLAIRSLLNLPTTDSRDMESCDLDGVLYRLGVQLEELASEEQKEYAGEVDALRREVQTLYQQKLKEGRSTATLAAL</sequence>
<organism evidence="1 2">
    <name type="scientific">Avena sativa</name>
    <name type="common">Oat</name>
    <dbReference type="NCBI Taxonomy" id="4498"/>
    <lineage>
        <taxon>Eukaryota</taxon>
        <taxon>Viridiplantae</taxon>
        <taxon>Streptophyta</taxon>
        <taxon>Embryophyta</taxon>
        <taxon>Tracheophyta</taxon>
        <taxon>Spermatophyta</taxon>
        <taxon>Magnoliopsida</taxon>
        <taxon>Liliopsida</taxon>
        <taxon>Poales</taxon>
        <taxon>Poaceae</taxon>
        <taxon>BOP clade</taxon>
        <taxon>Pooideae</taxon>
        <taxon>Poodae</taxon>
        <taxon>Poeae</taxon>
        <taxon>Poeae Chloroplast Group 1 (Aveneae type)</taxon>
        <taxon>Aveninae</taxon>
        <taxon>Avena</taxon>
    </lineage>
</organism>
<reference evidence="1" key="1">
    <citation type="submission" date="2021-05" db="EMBL/GenBank/DDBJ databases">
        <authorList>
            <person name="Scholz U."/>
            <person name="Mascher M."/>
            <person name="Fiebig A."/>
        </authorList>
    </citation>
    <scope>NUCLEOTIDE SEQUENCE [LARGE SCALE GENOMIC DNA]</scope>
</reference>
<evidence type="ECO:0000313" key="2">
    <source>
        <dbReference type="Proteomes" id="UP001732700"/>
    </source>
</evidence>
<protein>
    <submittedName>
        <fullName evidence="1">Uncharacterized protein</fullName>
    </submittedName>
</protein>
<accession>A0ACD5XU45</accession>
<dbReference type="Proteomes" id="UP001732700">
    <property type="component" value="Chromosome 5A"/>
</dbReference>
<proteinExistence type="predicted"/>
<keyword evidence="2" id="KW-1185">Reference proteome</keyword>
<reference evidence="1" key="2">
    <citation type="submission" date="2025-09" db="UniProtKB">
        <authorList>
            <consortium name="EnsemblPlants"/>
        </authorList>
    </citation>
    <scope>IDENTIFICATION</scope>
</reference>
<evidence type="ECO:0000313" key="1">
    <source>
        <dbReference type="EnsemblPlants" id="AVESA.00010b.r2.5AG0854110.1.CDS"/>
    </source>
</evidence>
<dbReference type="EnsemblPlants" id="AVESA.00010b.r2.5AG0854110.1">
    <property type="protein sequence ID" value="AVESA.00010b.r2.5AG0854110.1.CDS"/>
    <property type="gene ID" value="AVESA.00010b.r2.5AG0854110"/>
</dbReference>
<name>A0ACD5XU45_AVESA</name>